<dbReference type="InterPro" id="IPR014710">
    <property type="entry name" value="RmlC-like_jellyroll"/>
</dbReference>
<dbReference type="EMBL" id="BKCJ010163783">
    <property type="protein sequence ID" value="GEY25631.1"/>
    <property type="molecule type" value="Genomic_DNA"/>
</dbReference>
<feature type="transmembrane region" description="Helical" evidence="1">
    <location>
        <begin position="6"/>
        <end position="30"/>
    </location>
</feature>
<protein>
    <submittedName>
        <fullName evidence="2">Uncharacterized protein</fullName>
    </submittedName>
</protein>
<reference evidence="2" key="1">
    <citation type="journal article" date="2019" name="Sci. Rep.">
        <title>Draft genome of Tanacetum cinerariifolium, the natural source of mosquito coil.</title>
        <authorList>
            <person name="Yamashiro T."/>
            <person name="Shiraishi A."/>
            <person name="Satake H."/>
            <person name="Nakayama K."/>
        </authorList>
    </citation>
    <scope>NUCLEOTIDE SEQUENCE</scope>
</reference>
<keyword evidence="1" id="KW-0472">Membrane</keyword>
<evidence type="ECO:0000256" key="1">
    <source>
        <dbReference type="SAM" id="Phobius"/>
    </source>
</evidence>
<dbReference type="AlphaFoldDB" id="A0A699HMJ9"/>
<proteinExistence type="predicted"/>
<dbReference type="PROSITE" id="PS51257">
    <property type="entry name" value="PROKAR_LIPOPROTEIN"/>
    <property type="match status" value="1"/>
</dbReference>
<accession>A0A699HMJ9</accession>
<sequence>MAVKEVLYGVFVWLLGVITVLATACLLRLGSDSELCNLQRLRTVQQPQRFVFEGGSIETWDDNDDQF</sequence>
<keyword evidence="1" id="KW-1133">Transmembrane helix</keyword>
<name>A0A699HMJ9_TANCI</name>
<evidence type="ECO:0000313" key="2">
    <source>
        <dbReference type="EMBL" id="GEY25631.1"/>
    </source>
</evidence>
<gene>
    <name evidence="2" type="ORF">Tci_397605</name>
</gene>
<keyword evidence="1" id="KW-0812">Transmembrane</keyword>
<organism evidence="2">
    <name type="scientific">Tanacetum cinerariifolium</name>
    <name type="common">Dalmatian daisy</name>
    <name type="synonym">Chrysanthemum cinerariifolium</name>
    <dbReference type="NCBI Taxonomy" id="118510"/>
    <lineage>
        <taxon>Eukaryota</taxon>
        <taxon>Viridiplantae</taxon>
        <taxon>Streptophyta</taxon>
        <taxon>Embryophyta</taxon>
        <taxon>Tracheophyta</taxon>
        <taxon>Spermatophyta</taxon>
        <taxon>Magnoliopsida</taxon>
        <taxon>eudicotyledons</taxon>
        <taxon>Gunneridae</taxon>
        <taxon>Pentapetalae</taxon>
        <taxon>asterids</taxon>
        <taxon>campanulids</taxon>
        <taxon>Asterales</taxon>
        <taxon>Asteraceae</taxon>
        <taxon>Asteroideae</taxon>
        <taxon>Anthemideae</taxon>
        <taxon>Anthemidinae</taxon>
        <taxon>Tanacetum</taxon>
    </lineage>
</organism>
<dbReference type="Gene3D" id="2.60.120.10">
    <property type="entry name" value="Jelly Rolls"/>
    <property type="match status" value="1"/>
</dbReference>
<comment type="caution">
    <text evidence="2">The sequence shown here is derived from an EMBL/GenBank/DDBJ whole genome shotgun (WGS) entry which is preliminary data.</text>
</comment>